<evidence type="ECO:0000256" key="9">
    <source>
        <dbReference type="SAM" id="MobiDB-lite"/>
    </source>
</evidence>
<evidence type="ECO:0000256" key="7">
    <source>
        <dbReference type="ARBA" id="ARBA00022694"/>
    </source>
</evidence>
<evidence type="ECO:0000256" key="8">
    <source>
        <dbReference type="ARBA" id="ARBA00023242"/>
    </source>
</evidence>
<feature type="region of interest" description="Disordered" evidence="9">
    <location>
        <begin position="236"/>
        <end position="270"/>
    </location>
</feature>
<dbReference type="InterPro" id="IPR027417">
    <property type="entry name" value="P-loop_NTPase"/>
</dbReference>
<dbReference type="InterPro" id="IPR019519">
    <property type="entry name" value="Elp5"/>
</dbReference>
<keyword evidence="6" id="KW-0963">Cytoplasm</keyword>
<feature type="compositionally biased region" description="Low complexity" evidence="9">
    <location>
        <begin position="236"/>
        <end position="261"/>
    </location>
</feature>
<evidence type="ECO:0000256" key="4">
    <source>
        <dbReference type="ARBA" id="ARBA00009567"/>
    </source>
</evidence>
<dbReference type="RefSeq" id="XP_004348042.1">
    <property type="nucleotide sequence ID" value="XM_004347992.2"/>
</dbReference>
<proteinExistence type="inferred from homology"/>
<dbReference type="UniPathway" id="UPA00988"/>
<comment type="pathway">
    <text evidence="3">tRNA modification; 5-methoxycarbonylmethyl-2-thiouridine-tRNA biosynthesis.</text>
</comment>
<dbReference type="GO" id="GO:0033588">
    <property type="term" value="C:elongator holoenzyme complex"/>
    <property type="evidence" value="ECO:0007669"/>
    <property type="project" value="InterPro"/>
</dbReference>
<keyword evidence="7" id="KW-0819">tRNA processing</keyword>
<name>A0A0D2X2Z6_CAPO3</name>
<feature type="compositionally biased region" description="Acidic residues" evidence="9">
    <location>
        <begin position="345"/>
        <end position="370"/>
    </location>
</feature>
<dbReference type="Proteomes" id="UP000008743">
    <property type="component" value="Unassembled WGS sequence"/>
</dbReference>
<dbReference type="InParanoid" id="A0A0D2X2Z6"/>
<evidence type="ECO:0000256" key="6">
    <source>
        <dbReference type="ARBA" id="ARBA00022490"/>
    </source>
</evidence>
<evidence type="ECO:0000256" key="3">
    <source>
        <dbReference type="ARBA" id="ARBA00005043"/>
    </source>
</evidence>
<dbReference type="GO" id="GO:0000049">
    <property type="term" value="F:tRNA binding"/>
    <property type="evidence" value="ECO:0007669"/>
    <property type="project" value="TreeGrafter"/>
</dbReference>
<dbReference type="OrthoDB" id="166907at2759"/>
<dbReference type="STRING" id="595528.A0A0D2X2Z6"/>
<organism evidence="10 11">
    <name type="scientific">Capsaspora owczarzaki (strain ATCC 30864)</name>
    <dbReference type="NCBI Taxonomy" id="595528"/>
    <lineage>
        <taxon>Eukaryota</taxon>
        <taxon>Filasterea</taxon>
        <taxon>Capsaspora</taxon>
    </lineage>
</organism>
<keyword evidence="8" id="KW-0539">Nucleus</keyword>
<comment type="subcellular location">
    <subcellularLocation>
        <location evidence="2">Cytoplasm</location>
    </subcellularLocation>
    <subcellularLocation>
        <location evidence="1">Nucleus</location>
    </subcellularLocation>
</comment>
<evidence type="ECO:0000256" key="2">
    <source>
        <dbReference type="ARBA" id="ARBA00004496"/>
    </source>
</evidence>
<dbReference type="PhylomeDB" id="A0A0D2X2Z6"/>
<evidence type="ECO:0000313" key="11">
    <source>
        <dbReference type="Proteomes" id="UP000008743"/>
    </source>
</evidence>
<sequence length="370" mass="37932">MTSSLLKDILITQREASGITLLADSAADPLGALLAAGARAVATRGRGVVLVAIDRAPQLLCASLGLTGITGQRPIVVDAFSDPLGWSSASRGNSSLCQTCVSNLTQLADTIAKAAAAAAGGAALSTVYIDSLATLCLHHSVGDVSRFLAALVSSNRGVASVVALVHQDVLAALSESAESALATLAYVASTTVTVQPGTASVDVHHRRKTGKVLRSNEAFSFTLAHELVTVPASELSTTGSAGSTAGASASAASSSSSSAAGKTKQPDPTANLTFNLSLNAAERQARQNVVLPYLKTEADKRAILRQDYPSASAPGTIAYADDTEPPRVHAARPAVASNIVFEPEVGVDELDDFGDEEDQEEEDPDDDLDI</sequence>
<dbReference type="PANTHER" id="PTHR15641">
    <property type="entry name" value="ELONGATOR COMPLEX PROTEIN 5"/>
    <property type="match status" value="1"/>
</dbReference>
<dbReference type="GO" id="GO:0005634">
    <property type="term" value="C:nucleus"/>
    <property type="evidence" value="ECO:0007669"/>
    <property type="project" value="UniProtKB-SubCell"/>
</dbReference>
<evidence type="ECO:0000256" key="1">
    <source>
        <dbReference type="ARBA" id="ARBA00004123"/>
    </source>
</evidence>
<dbReference type="GO" id="GO:0005829">
    <property type="term" value="C:cytosol"/>
    <property type="evidence" value="ECO:0007669"/>
    <property type="project" value="TreeGrafter"/>
</dbReference>
<dbReference type="EMBL" id="KE346365">
    <property type="protein sequence ID" value="KJE93424.1"/>
    <property type="molecule type" value="Genomic_DNA"/>
</dbReference>
<dbReference type="GO" id="GO:0002098">
    <property type="term" value="P:tRNA wobble uridine modification"/>
    <property type="evidence" value="ECO:0007669"/>
    <property type="project" value="InterPro"/>
</dbReference>
<dbReference type="Gene3D" id="3.40.50.300">
    <property type="entry name" value="P-loop containing nucleotide triphosphate hydrolases"/>
    <property type="match status" value="1"/>
</dbReference>
<dbReference type="AlphaFoldDB" id="A0A0D2X2Z6"/>
<keyword evidence="11" id="KW-1185">Reference proteome</keyword>
<feature type="region of interest" description="Disordered" evidence="9">
    <location>
        <begin position="341"/>
        <end position="370"/>
    </location>
</feature>
<dbReference type="PANTHER" id="PTHR15641:SF1">
    <property type="entry name" value="ELONGATOR COMPLEX PROTEIN 5"/>
    <property type="match status" value="1"/>
</dbReference>
<comment type="similarity">
    <text evidence="4">Belongs to the ELP5 family.</text>
</comment>
<evidence type="ECO:0000256" key="5">
    <source>
        <dbReference type="ARBA" id="ARBA00020264"/>
    </source>
</evidence>
<accession>A0A0D2X2Z6</accession>
<gene>
    <name evidence="10" type="ORF">CAOG_004217</name>
</gene>
<protein>
    <recommendedName>
        <fullName evidence="5">Elongator complex protein 5</fullName>
    </recommendedName>
</protein>
<dbReference type="Pfam" id="PF10483">
    <property type="entry name" value="Elong_Iki1"/>
    <property type="match status" value="1"/>
</dbReference>
<evidence type="ECO:0000313" key="10">
    <source>
        <dbReference type="EMBL" id="KJE93424.1"/>
    </source>
</evidence>
<dbReference type="CDD" id="cd19496">
    <property type="entry name" value="Elp5"/>
    <property type="match status" value="1"/>
</dbReference>
<dbReference type="OMA" id="HLYEDIN"/>
<reference evidence="11" key="1">
    <citation type="submission" date="2011-02" db="EMBL/GenBank/DDBJ databases">
        <title>The Genome Sequence of Capsaspora owczarzaki ATCC 30864.</title>
        <authorList>
            <person name="Russ C."/>
            <person name="Cuomo C."/>
            <person name="Burger G."/>
            <person name="Gray M.W."/>
            <person name="Holland P.W.H."/>
            <person name="King N."/>
            <person name="Lang F.B.F."/>
            <person name="Roger A.J."/>
            <person name="Ruiz-Trillo I."/>
            <person name="Young S.K."/>
            <person name="Zeng Q."/>
            <person name="Gargeya S."/>
            <person name="Alvarado L."/>
            <person name="Berlin A."/>
            <person name="Chapman S.B."/>
            <person name="Chen Z."/>
            <person name="Freedman E."/>
            <person name="Gellesch M."/>
            <person name="Goldberg J."/>
            <person name="Griggs A."/>
            <person name="Gujja S."/>
            <person name="Heilman E."/>
            <person name="Heiman D."/>
            <person name="Howarth C."/>
            <person name="Mehta T."/>
            <person name="Neiman D."/>
            <person name="Pearson M."/>
            <person name="Roberts A."/>
            <person name="Saif S."/>
            <person name="Shea T."/>
            <person name="Shenoy N."/>
            <person name="Sisk P."/>
            <person name="Stolte C."/>
            <person name="Sykes S."/>
            <person name="White J."/>
            <person name="Yandava C."/>
            <person name="Haas B."/>
            <person name="Nusbaum C."/>
            <person name="Birren B."/>
        </authorList>
    </citation>
    <scope>NUCLEOTIDE SEQUENCE</scope>
    <source>
        <strain evidence="11">ATCC 30864</strain>
    </source>
</reference>